<evidence type="ECO:0000256" key="1">
    <source>
        <dbReference type="SAM" id="Coils"/>
    </source>
</evidence>
<protein>
    <submittedName>
        <fullName evidence="3">Uncharacterized protein LOC108623540</fullName>
    </submittedName>
</protein>
<gene>
    <name evidence="3" type="primary">LOC108623540</name>
</gene>
<dbReference type="Proteomes" id="UP000694925">
    <property type="component" value="Unplaced"/>
</dbReference>
<dbReference type="AlphaFoldDB" id="A0AAJ7N4U1"/>
<keyword evidence="2" id="KW-1185">Reference proteome</keyword>
<accession>A0AAJ7N4U1</accession>
<proteinExistence type="predicted"/>
<feature type="coiled-coil region" evidence="1">
    <location>
        <begin position="57"/>
        <end position="104"/>
    </location>
</feature>
<dbReference type="GeneID" id="108623540"/>
<evidence type="ECO:0000313" key="3">
    <source>
        <dbReference type="RefSeq" id="XP_017877594.1"/>
    </source>
</evidence>
<reference evidence="3" key="1">
    <citation type="submission" date="2025-08" db="UniProtKB">
        <authorList>
            <consortium name="RefSeq"/>
        </authorList>
    </citation>
    <scope>IDENTIFICATION</scope>
    <source>
        <tissue evidence="3">Whole body</tissue>
    </source>
</reference>
<sequence>MALNYFEKLTTKARELDNGIEKLSITWGMPQVLSLINSIGERTEDLDSYVEDVWGVLNDTQNDLRKLRSEAENENEEDSVAQILERAREEYAILKEECDNLYTVFAEYGYHYDLDQTNGNDSKSNEQTLIEGTENLQLVESTPESNSKFEKKGTKFIPGSDGSYKYEASLTPFTTPLDNSVTTTYTDNDGDGSFIAHQDYIREDYMFTPGGSQRPPVQIYSKHFYNLLKK</sequence>
<evidence type="ECO:0000313" key="2">
    <source>
        <dbReference type="Proteomes" id="UP000694925"/>
    </source>
</evidence>
<dbReference type="RefSeq" id="XP_017877594.1">
    <property type="nucleotide sequence ID" value="XM_018022105.2"/>
</dbReference>
<organism evidence="2 3">
    <name type="scientific">Ceratina calcarata</name>
    <dbReference type="NCBI Taxonomy" id="156304"/>
    <lineage>
        <taxon>Eukaryota</taxon>
        <taxon>Metazoa</taxon>
        <taxon>Ecdysozoa</taxon>
        <taxon>Arthropoda</taxon>
        <taxon>Hexapoda</taxon>
        <taxon>Insecta</taxon>
        <taxon>Pterygota</taxon>
        <taxon>Neoptera</taxon>
        <taxon>Endopterygota</taxon>
        <taxon>Hymenoptera</taxon>
        <taxon>Apocrita</taxon>
        <taxon>Aculeata</taxon>
        <taxon>Apoidea</taxon>
        <taxon>Anthophila</taxon>
        <taxon>Apidae</taxon>
        <taxon>Ceratina</taxon>
        <taxon>Zadontomerus</taxon>
    </lineage>
</organism>
<dbReference type="KEGG" id="ccal:108623540"/>
<name>A0AAJ7N4U1_9HYME</name>
<keyword evidence="1" id="KW-0175">Coiled coil</keyword>